<dbReference type="Gene3D" id="3.40.1350.140">
    <property type="entry name" value="MepB-like"/>
    <property type="match status" value="1"/>
</dbReference>
<evidence type="ECO:0000313" key="1">
    <source>
        <dbReference type="EMBL" id="MDR6865964.1"/>
    </source>
</evidence>
<proteinExistence type="predicted"/>
<accession>A0ABU1S8M7</accession>
<organism evidence="1 2">
    <name type="scientific">Microbacterium resistens</name>
    <dbReference type="NCBI Taxonomy" id="156977"/>
    <lineage>
        <taxon>Bacteria</taxon>
        <taxon>Bacillati</taxon>
        <taxon>Actinomycetota</taxon>
        <taxon>Actinomycetes</taxon>
        <taxon>Micrococcales</taxon>
        <taxon>Microbacteriaceae</taxon>
        <taxon>Microbacterium</taxon>
    </lineage>
</organism>
<reference evidence="1 2" key="1">
    <citation type="submission" date="2023-07" db="EMBL/GenBank/DDBJ databases">
        <title>Sorghum-associated microbial communities from plants grown in Nebraska, USA.</title>
        <authorList>
            <person name="Schachtman D."/>
        </authorList>
    </citation>
    <scope>NUCLEOTIDE SEQUENCE [LARGE SCALE GENOMIC DNA]</scope>
    <source>
        <strain evidence="1 2">2980</strain>
    </source>
</reference>
<dbReference type="InterPro" id="IPR038231">
    <property type="entry name" value="MepB-like_sf"/>
</dbReference>
<comment type="caution">
    <text evidence="1">The sequence shown here is derived from an EMBL/GenBank/DDBJ whole genome shotgun (WGS) entry which is preliminary data.</text>
</comment>
<dbReference type="InterPro" id="IPR011235">
    <property type="entry name" value="MepB-like"/>
</dbReference>
<dbReference type="EMBL" id="JAVDUM010000002">
    <property type="protein sequence ID" value="MDR6865964.1"/>
    <property type="molecule type" value="Genomic_DNA"/>
</dbReference>
<name>A0ABU1S8M7_9MICO</name>
<protein>
    <recommendedName>
        <fullName evidence="3">Metallopeptidase</fullName>
    </recommendedName>
</protein>
<dbReference type="Pfam" id="PF08877">
    <property type="entry name" value="MepB-like"/>
    <property type="match status" value="1"/>
</dbReference>
<dbReference type="Proteomes" id="UP001259347">
    <property type="component" value="Unassembled WGS sequence"/>
</dbReference>
<keyword evidence="2" id="KW-1185">Reference proteome</keyword>
<evidence type="ECO:0008006" key="3">
    <source>
        <dbReference type="Google" id="ProtNLM"/>
    </source>
</evidence>
<sequence>MEFSAFERYVRLGGLDATVEGPWLEEQSGAYESGLVRIGSESWRLRTARVTPKKPGAFVAVWTRDPLGGTRPFATDDQTAGLLVFVQDDQRFGVFRFTTSHLDALGVTRSASSPGKRGFRVYPSWSVGLNPQAERTRRAQSVAFVSLT</sequence>
<evidence type="ECO:0000313" key="2">
    <source>
        <dbReference type="Proteomes" id="UP001259347"/>
    </source>
</evidence>
<gene>
    <name evidence="1" type="ORF">J2Y69_000549</name>
</gene>